<feature type="non-terminal residue" evidence="1">
    <location>
        <position position="75"/>
    </location>
</feature>
<name>A0AAV1SRA2_9ROSI</name>
<keyword evidence="2" id="KW-1185">Reference proteome</keyword>
<reference evidence="1 2" key="1">
    <citation type="submission" date="2024-01" db="EMBL/GenBank/DDBJ databases">
        <authorList>
            <person name="Waweru B."/>
        </authorList>
    </citation>
    <scope>NUCLEOTIDE SEQUENCE [LARGE SCALE GENOMIC DNA]</scope>
</reference>
<dbReference type="AlphaFoldDB" id="A0AAV1SRA2"/>
<gene>
    <name evidence="1" type="ORF">DCAF_LOCUS25908</name>
</gene>
<sequence length="75" mass="8522">AHKDLWSYLLNINAPIPWLVYGDLISSLHPTKELWTPSRFKCYGPLSDENGLGCVQRRSNSTSLTRNNYGVNTKL</sequence>
<evidence type="ECO:0008006" key="3">
    <source>
        <dbReference type="Google" id="ProtNLM"/>
    </source>
</evidence>
<feature type="non-terminal residue" evidence="1">
    <location>
        <position position="1"/>
    </location>
</feature>
<protein>
    <recommendedName>
        <fullName evidence="3">Tyrosinase</fullName>
    </recommendedName>
</protein>
<comment type="caution">
    <text evidence="1">The sequence shown here is derived from an EMBL/GenBank/DDBJ whole genome shotgun (WGS) entry which is preliminary data.</text>
</comment>
<dbReference type="Proteomes" id="UP001314170">
    <property type="component" value="Unassembled WGS sequence"/>
</dbReference>
<evidence type="ECO:0000313" key="2">
    <source>
        <dbReference type="Proteomes" id="UP001314170"/>
    </source>
</evidence>
<evidence type="ECO:0000313" key="1">
    <source>
        <dbReference type="EMBL" id="CAK7355648.1"/>
    </source>
</evidence>
<organism evidence="1 2">
    <name type="scientific">Dovyalis caffra</name>
    <dbReference type="NCBI Taxonomy" id="77055"/>
    <lineage>
        <taxon>Eukaryota</taxon>
        <taxon>Viridiplantae</taxon>
        <taxon>Streptophyta</taxon>
        <taxon>Embryophyta</taxon>
        <taxon>Tracheophyta</taxon>
        <taxon>Spermatophyta</taxon>
        <taxon>Magnoliopsida</taxon>
        <taxon>eudicotyledons</taxon>
        <taxon>Gunneridae</taxon>
        <taxon>Pentapetalae</taxon>
        <taxon>rosids</taxon>
        <taxon>fabids</taxon>
        <taxon>Malpighiales</taxon>
        <taxon>Salicaceae</taxon>
        <taxon>Flacourtieae</taxon>
        <taxon>Dovyalis</taxon>
    </lineage>
</organism>
<dbReference type="EMBL" id="CAWUPB010001195">
    <property type="protein sequence ID" value="CAK7355648.1"/>
    <property type="molecule type" value="Genomic_DNA"/>
</dbReference>
<proteinExistence type="predicted"/>
<accession>A0AAV1SRA2</accession>